<protein>
    <submittedName>
        <fullName evidence="2">Uncharacterized protein</fullName>
    </submittedName>
</protein>
<dbReference type="Proteomes" id="UP001396334">
    <property type="component" value="Unassembled WGS sequence"/>
</dbReference>
<feature type="compositionally biased region" description="Basic and acidic residues" evidence="1">
    <location>
        <begin position="143"/>
        <end position="169"/>
    </location>
</feature>
<evidence type="ECO:0000313" key="2">
    <source>
        <dbReference type="EMBL" id="KAK9013596.1"/>
    </source>
</evidence>
<name>A0ABR2RLB8_9ROSI</name>
<feature type="compositionally biased region" description="Basic and acidic residues" evidence="1">
    <location>
        <begin position="66"/>
        <end position="85"/>
    </location>
</feature>
<feature type="compositionally biased region" description="Basic and acidic residues" evidence="1">
    <location>
        <begin position="37"/>
        <end position="47"/>
    </location>
</feature>
<gene>
    <name evidence="2" type="ORF">V6N11_041598</name>
</gene>
<dbReference type="EMBL" id="JBBPBN010000022">
    <property type="protein sequence ID" value="KAK9013596.1"/>
    <property type="molecule type" value="Genomic_DNA"/>
</dbReference>
<accession>A0ABR2RLB8</accession>
<proteinExistence type="predicted"/>
<evidence type="ECO:0000313" key="3">
    <source>
        <dbReference type="Proteomes" id="UP001396334"/>
    </source>
</evidence>
<keyword evidence="3" id="KW-1185">Reference proteome</keyword>
<feature type="region of interest" description="Disordered" evidence="1">
    <location>
        <begin position="136"/>
        <end position="208"/>
    </location>
</feature>
<reference evidence="2 3" key="1">
    <citation type="journal article" date="2024" name="G3 (Bethesda)">
        <title>Genome assembly of Hibiscus sabdariffa L. provides insights into metabolisms of medicinal natural products.</title>
        <authorList>
            <person name="Kim T."/>
        </authorList>
    </citation>
    <scope>NUCLEOTIDE SEQUENCE [LARGE SCALE GENOMIC DNA]</scope>
    <source>
        <strain evidence="2">TK-2024</strain>
        <tissue evidence="2">Old leaves</tissue>
    </source>
</reference>
<feature type="region of interest" description="Disordered" evidence="1">
    <location>
        <begin position="36"/>
        <end position="124"/>
    </location>
</feature>
<dbReference type="PANTHER" id="PTHR35985">
    <property type="entry name" value="OS07G0675200 PROTEIN"/>
    <property type="match status" value="1"/>
</dbReference>
<dbReference type="PANTHER" id="PTHR35985:SF1">
    <property type="entry name" value="OS07G0675200 PROTEIN"/>
    <property type="match status" value="1"/>
</dbReference>
<comment type="caution">
    <text evidence="2">The sequence shown here is derived from an EMBL/GenBank/DDBJ whole genome shotgun (WGS) entry which is preliminary data.</text>
</comment>
<organism evidence="2 3">
    <name type="scientific">Hibiscus sabdariffa</name>
    <name type="common">roselle</name>
    <dbReference type="NCBI Taxonomy" id="183260"/>
    <lineage>
        <taxon>Eukaryota</taxon>
        <taxon>Viridiplantae</taxon>
        <taxon>Streptophyta</taxon>
        <taxon>Embryophyta</taxon>
        <taxon>Tracheophyta</taxon>
        <taxon>Spermatophyta</taxon>
        <taxon>Magnoliopsida</taxon>
        <taxon>eudicotyledons</taxon>
        <taxon>Gunneridae</taxon>
        <taxon>Pentapetalae</taxon>
        <taxon>rosids</taxon>
        <taxon>malvids</taxon>
        <taxon>Malvales</taxon>
        <taxon>Malvaceae</taxon>
        <taxon>Malvoideae</taxon>
        <taxon>Hibiscus</taxon>
    </lineage>
</organism>
<feature type="compositionally biased region" description="Polar residues" evidence="1">
    <location>
        <begin position="188"/>
        <end position="197"/>
    </location>
</feature>
<sequence>MQSRMATTAWRTCSALYAARNQALFPRFASGAAIKGRTADPEIHSGELEAGPDVHTGEAQGIENHPGNDHKFNDFGAEKEPKPGSETDPLLQPKLPHESSPRLKSSPVNHPLEPNLQQRRTKVSGAAIEEVSCVGVDGTPLPESKEREQGEQIREQTKDDKEYFRDRKASPLSEIEVADTRKPITRATDGTATETKQSGGGDVIGWKPEQLLTAEETLLRAAEIWKENAMRGIPELPHSRRLRELRGEWF</sequence>
<evidence type="ECO:0000256" key="1">
    <source>
        <dbReference type="SAM" id="MobiDB-lite"/>
    </source>
</evidence>